<name>A0A518J2A0_9BACT</name>
<accession>A0A518J2A0</accession>
<keyword evidence="3" id="KW-1185">Reference proteome</keyword>
<dbReference type="GO" id="GO:0016853">
    <property type="term" value="F:isomerase activity"/>
    <property type="evidence" value="ECO:0007669"/>
    <property type="project" value="UniProtKB-KW"/>
</dbReference>
<sequence>MKRRDFLTTTAIGTAGLLASRPQLVAAAEKSDGMKLGLVTYNWGRDWDVPTLIRNCEETGFRGVELRSTHKHGVEISLDAGQRREVAKQFADSDVELVGLGSACEYHSPDPAIVKKNIDETKQFIKLCKDVGGSGVKVRPNGIPKNVPIEKTLTQIGMSLREVAKFGAEHGVVIRLEVHGRDGSSELPNIHRMMEVADHPNAVVCWNCNSTDLAGQGLQHNFDLVKEKIDVVHIHDLRNNNYPWEQIFAMLKQSQFAGWTLLEDGKVPDDIVAAMHENRKVWDGLVAS</sequence>
<protein>
    <submittedName>
        <fullName evidence="2">Xylose isomerase-like TIM barrel</fullName>
    </submittedName>
</protein>
<evidence type="ECO:0000313" key="3">
    <source>
        <dbReference type="Proteomes" id="UP000316770"/>
    </source>
</evidence>
<keyword evidence="2" id="KW-0413">Isomerase</keyword>
<evidence type="ECO:0000313" key="2">
    <source>
        <dbReference type="EMBL" id="QDV59462.1"/>
    </source>
</evidence>
<dbReference type="InterPro" id="IPR050312">
    <property type="entry name" value="IolE/XylAMocC-like"/>
</dbReference>
<dbReference type="Gene3D" id="3.20.20.150">
    <property type="entry name" value="Divalent-metal-dependent TIM barrel enzymes"/>
    <property type="match status" value="1"/>
</dbReference>
<feature type="domain" description="Xylose isomerase-like TIM barrel" evidence="1">
    <location>
        <begin position="54"/>
        <end position="265"/>
    </location>
</feature>
<dbReference type="SUPFAM" id="SSF51658">
    <property type="entry name" value="Xylose isomerase-like"/>
    <property type="match status" value="1"/>
</dbReference>
<organism evidence="2 3">
    <name type="scientific">Rosistilla oblonga</name>
    <dbReference type="NCBI Taxonomy" id="2527990"/>
    <lineage>
        <taxon>Bacteria</taxon>
        <taxon>Pseudomonadati</taxon>
        <taxon>Planctomycetota</taxon>
        <taxon>Planctomycetia</taxon>
        <taxon>Pirellulales</taxon>
        <taxon>Pirellulaceae</taxon>
        <taxon>Rosistilla</taxon>
    </lineage>
</organism>
<dbReference type="PANTHER" id="PTHR12110">
    <property type="entry name" value="HYDROXYPYRUVATE ISOMERASE"/>
    <property type="match status" value="1"/>
</dbReference>
<evidence type="ECO:0000259" key="1">
    <source>
        <dbReference type="Pfam" id="PF01261"/>
    </source>
</evidence>
<dbReference type="PROSITE" id="PS51318">
    <property type="entry name" value="TAT"/>
    <property type="match status" value="1"/>
</dbReference>
<dbReference type="Proteomes" id="UP000316770">
    <property type="component" value="Chromosome"/>
</dbReference>
<dbReference type="EMBL" id="CP036318">
    <property type="protein sequence ID" value="QDV59462.1"/>
    <property type="molecule type" value="Genomic_DNA"/>
</dbReference>
<dbReference type="InterPro" id="IPR006311">
    <property type="entry name" value="TAT_signal"/>
</dbReference>
<gene>
    <name evidence="2" type="ORF">Mal33_54970</name>
</gene>
<proteinExistence type="predicted"/>
<dbReference type="Pfam" id="PF01261">
    <property type="entry name" value="AP_endonuc_2"/>
    <property type="match status" value="1"/>
</dbReference>
<dbReference type="AlphaFoldDB" id="A0A518J2A0"/>
<dbReference type="InterPro" id="IPR036237">
    <property type="entry name" value="Xyl_isomerase-like_sf"/>
</dbReference>
<dbReference type="InterPro" id="IPR013022">
    <property type="entry name" value="Xyl_isomerase-like_TIM-brl"/>
</dbReference>
<dbReference type="RefSeq" id="WP_197452919.1">
    <property type="nucleotide sequence ID" value="NZ_CP036318.1"/>
</dbReference>
<reference evidence="2 3" key="1">
    <citation type="submission" date="2019-02" db="EMBL/GenBank/DDBJ databases">
        <title>Deep-cultivation of Planctomycetes and their phenomic and genomic characterization uncovers novel biology.</title>
        <authorList>
            <person name="Wiegand S."/>
            <person name="Jogler M."/>
            <person name="Boedeker C."/>
            <person name="Pinto D."/>
            <person name="Vollmers J."/>
            <person name="Rivas-Marin E."/>
            <person name="Kohn T."/>
            <person name="Peeters S.H."/>
            <person name="Heuer A."/>
            <person name="Rast P."/>
            <person name="Oberbeckmann S."/>
            <person name="Bunk B."/>
            <person name="Jeske O."/>
            <person name="Meyerdierks A."/>
            <person name="Storesund J.E."/>
            <person name="Kallscheuer N."/>
            <person name="Luecker S."/>
            <person name="Lage O.M."/>
            <person name="Pohl T."/>
            <person name="Merkel B.J."/>
            <person name="Hornburger P."/>
            <person name="Mueller R.-W."/>
            <person name="Bruemmer F."/>
            <person name="Labrenz M."/>
            <person name="Spormann A.M."/>
            <person name="Op den Camp H."/>
            <person name="Overmann J."/>
            <person name="Amann R."/>
            <person name="Jetten M.S.M."/>
            <person name="Mascher T."/>
            <person name="Medema M.H."/>
            <person name="Devos D.P."/>
            <person name="Kaster A.-K."/>
            <person name="Ovreas L."/>
            <person name="Rohde M."/>
            <person name="Galperin M.Y."/>
            <person name="Jogler C."/>
        </authorList>
    </citation>
    <scope>NUCLEOTIDE SEQUENCE [LARGE SCALE GENOMIC DNA]</scope>
    <source>
        <strain evidence="2 3">Mal33</strain>
    </source>
</reference>